<comment type="caution">
    <text evidence="4">The sequence shown here is derived from an EMBL/GenBank/DDBJ whole genome shotgun (WGS) entry which is preliminary data.</text>
</comment>
<dbReference type="SUPFAM" id="SSF56925">
    <property type="entry name" value="OMPA-like"/>
    <property type="match status" value="1"/>
</dbReference>
<dbReference type="DNASU" id="5303224"/>
<reference evidence="4 5" key="1">
    <citation type="submission" date="2014-04" db="EMBL/GenBank/DDBJ databases">
        <authorList>
            <person name="Sears C."/>
            <person name="Carroll K."/>
            <person name="Sack B.R."/>
            <person name="Qadri F."/>
            <person name="Myers L.L."/>
            <person name="Chung G.-T."/>
            <person name="Escheverria P."/>
            <person name="Fraser C.M."/>
            <person name="Sadzewicz L."/>
            <person name="Shefchek K.A."/>
            <person name="Tallon L."/>
            <person name="Das S.P."/>
            <person name="Daugherty S."/>
            <person name="Mongodin E.F."/>
        </authorList>
    </citation>
    <scope>NUCLEOTIDE SEQUENCE [LARGE SCALE GENOMIC DNA]</scope>
    <source>
        <strain evidence="4 5">3975 RP4</strain>
    </source>
</reference>
<dbReference type="GeneID" id="5303224"/>
<proteinExistence type="predicted"/>
<gene>
    <name evidence="4" type="ORF">M099_1035</name>
</gene>
<feature type="domain" description="Outer membrane protein beta-barrel" evidence="3">
    <location>
        <begin position="14"/>
        <end position="208"/>
    </location>
</feature>
<feature type="chain" id="PRO_5001666798" evidence="2">
    <location>
        <begin position="28"/>
        <end position="208"/>
    </location>
</feature>
<evidence type="ECO:0000313" key="4">
    <source>
        <dbReference type="EMBL" id="KDS55738.1"/>
    </source>
</evidence>
<feature type="signal peptide" evidence="2">
    <location>
        <begin position="1"/>
        <end position="27"/>
    </location>
</feature>
<keyword evidence="1 2" id="KW-0732">Signal</keyword>
<name>A0A069SNJ0_PHOVU</name>
<protein>
    <submittedName>
        <fullName evidence="4">Outer membrane beta-barrel domain protein</fullName>
    </submittedName>
</protein>
<accession>A0A069SNJ0</accession>
<organism evidence="4 5">
    <name type="scientific">Phocaeicola vulgatus str. 3975 RP4</name>
    <dbReference type="NCBI Taxonomy" id="1339352"/>
    <lineage>
        <taxon>Bacteria</taxon>
        <taxon>Pseudomonadati</taxon>
        <taxon>Bacteroidota</taxon>
        <taxon>Bacteroidia</taxon>
        <taxon>Bacteroidales</taxon>
        <taxon>Bacteroidaceae</taxon>
        <taxon>Phocaeicola</taxon>
    </lineage>
</organism>
<dbReference type="Pfam" id="PF13505">
    <property type="entry name" value="OMP_b-brl"/>
    <property type="match status" value="1"/>
</dbReference>
<dbReference type="Gene3D" id="2.40.160.20">
    <property type="match status" value="1"/>
</dbReference>
<evidence type="ECO:0000313" key="5">
    <source>
        <dbReference type="Proteomes" id="UP000027661"/>
    </source>
</evidence>
<evidence type="ECO:0000256" key="1">
    <source>
        <dbReference type="ARBA" id="ARBA00022729"/>
    </source>
</evidence>
<dbReference type="Proteomes" id="UP000027661">
    <property type="component" value="Unassembled WGS sequence"/>
</dbReference>
<dbReference type="PATRIC" id="fig|1339352.3.peg.1002"/>
<evidence type="ECO:0000256" key="2">
    <source>
        <dbReference type="SAM" id="SignalP"/>
    </source>
</evidence>
<evidence type="ECO:0000259" key="3">
    <source>
        <dbReference type="Pfam" id="PF13505"/>
    </source>
</evidence>
<dbReference type="EMBL" id="JNHM01000012">
    <property type="protein sequence ID" value="KDS55738.1"/>
    <property type="molecule type" value="Genomic_DNA"/>
</dbReference>
<dbReference type="InterPro" id="IPR027385">
    <property type="entry name" value="Beta-barrel_OMP"/>
</dbReference>
<dbReference type="AlphaFoldDB" id="A0A069SNJ0"/>
<dbReference type="RefSeq" id="WP_005846088.1">
    <property type="nucleotide sequence ID" value="NZ_JNHM01000012.1"/>
</dbReference>
<sequence length="208" mass="23463">MKTIKYLTLRLMAVAAIAIAFALPAKAQVTPFTYFNVDWQFNAPISNNFANKASGWGMNFEGGYYVLPDLSIGAFINYHTNNEYISRQTLPISNSAALTTDQQHSVFQLPFGFATHYRFSDGACQPYIGLKLGANYTKMSSDFYIYEVKDNTWGFYVSPEVGVNIYPWTNSIGFHLAAFYSYSTNKGTVFNYDMDKLNNFGFRLGVAF</sequence>
<dbReference type="InterPro" id="IPR011250">
    <property type="entry name" value="OMP/PagP_B-barrel"/>
</dbReference>